<name>A0A6B3STX2_9BURK</name>
<gene>
    <name evidence="3" type="ORF">G3574_25495</name>
</gene>
<dbReference type="GO" id="GO:0006402">
    <property type="term" value="P:mRNA catabolic process"/>
    <property type="evidence" value="ECO:0007669"/>
    <property type="project" value="TreeGrafter"/>
</dbReference>
<accession>A0A6B3STX2</accession>
<reference evidence="3 4" key="1">
    <citation type="submission" date="2020-02" db="EMBL/GenBank/DDBJ databases">
        <authorList>
            <person name="Kim M.K."/>
        </authorList>
    </citation>
    <scope>NUCLEOTIDE SEQUENCE [LARGE SCALE GENOMIC DNA]</scope>
    <source>
        <strain evidence="3 4">17J57-3</strain>
    </source>
</reference>
<dbReference type="GO" id="GO:0005829">
    <property type="term" value="C:cytosol"/>
    <property type="evidence" value="ECO:0007669"/>
    <property type="project" value="TreeGrafter"/>
</dbReference>
<comment type="caution">
    <text evidence="3">The sequence shown here is derived from an EMBL/GenBank/DDBJ whole genome shotgun (WGS) entry which is preliminary data.</text>
</comment>
<protein>
    <submittedName>
        <fullName evidence="3">RNB domain-containing ribonuclease</fullName>
    </submittedName>
</protein>
<organism evidence="3 4">
    <name type="scientific">Noviherbaspirillum galbum</name>
    <dbReference type="NCBI Taxonomy" id="2709383"/>
    <lineage>
        <taxon>Bacteria</taxon>
        <taxon>Pseudomonadati</taxon>
        <taxon>Pseudomonadota</taxon>
        <taxon>Betaproteobacteria</taxon>
        <taxon>Burkholderiales</taxon>
        <taxon>Oxalobacteraceae</taxon>
        <taxon>Noviherbaspirillum</taxon>
    </lineage>
</organism>
<feature type="region of interest" description="Disordered" evidence="1">
    <location>
        <begin position="638"/>
        <end position="668"/>
    </location>
</feature>
<feature type="domain" description="RNB" evidence="2">
    <location>
        <begin position="234"/>
        <end position="521"/>
    </location>
</feature>
<dbReference type="GO" id="GO:0003723">
    <property type="term" value="F:RNA binding"/>
    <property type="evidence" value="ECO:0007669"/>
    <property type="project" value="InterPro"/>
</dbReference>
<dbReference type="RefSeq" id="WP_163968377.1">
    <property type="nucleotide sequence ID" value="NZ_JAAIVB010000079.1"/>
</dbReference>
<keyword evidence="4" id="KW-1185">Reference proteome</keyword>
<dbReference type="EMBL" id="JAAIVB010000079">
    <property type="protein sequence ID" value="NEX64450.1"/>
    <property type="molecule type" value="Genomic_DNA"/>
</dbReference>
<evidence type="ECO:0000313" key="4">
    <source>
        <dbReference type="Proteomes" id="UP000482155"/>
    </source>
</evidence>
<dbReference type="AlphaFoldDB" id="A0A6B3STX2"/>
<dbReference type="InterPro" id="IPR001900">
    <property type="entry name" value="RNase_II/R"/>
</dbReference>
<dbReference type="PANTHER" id="PTHR23355">
    <property type="entry name" value="RIBONUCLEASE"/>
    <property type="match status" value="1"/>
</dbReference>
<dbReference type="PANTHER" id="PTHR23355:SF9">
    <property type="entry name" value="DIS3-LIKE EXONUCLEASE 2"/>
    <property type="match status" value="1"/>
</dbReference>
<dbReference type="InterPro" id="IPR050180">
    <property type="entry name" value="RNR_Ribonuclease"/>
</dbReference>
<dbReference type="GO" id="GO:0004540">
    <property type="term" value="F:RNA nuclease activity"/>
    <property type="evidence" value="ECO:0007669"/>
    <property type="project" value="InterPro"/>
</dbReference>
<dbReference type="Pfam" id="PF00773">
    <property type="entry name" value="RNB"/>
    <property type="match status" value="2"/>
</dbReference>
<sequence length="668" mass="73483">MNLFFEESGDFKAGTVLQQQGEAYQVELQTGKRTKVKARDVLLQFSSPDPAELMTEAKSVAEDIDLDFLWEVAGQDEFAFSDLGVEYFGHDPRPHEAAGLLLRLHNAPIYFYKKGKGRYKAAPEESLKAALAGIEKKKQQAVIQAGYVEELKAGRLPDSFRPVALQLLFKPDKNSLEYKALEAACAELQTTPQRLMLSCGGIASPRELHYARFLIEHFPKGTGFPAVSIPAVPALPVAEVKAFSIDDVTTTEIDDAFSVVPLGEGKIRVGIHIAAPGLGVQRDDAIDGIARHRLSTVYMPGDKITMLPDSLVEAFTLGEGRNCPALSLYADVDTADWSVLATQTRAEMVPIAANLRHNDLDEVVTEDNLAAHAGDYPHKEEISQLWQWAQVLEKGRMAKREAFGLKPEQNNRVDFNFYVENDVVSIVRRKRGAPLDKIVAELMIFANSTWGKLMHDHGVPGIYRSQGASGGGWAAKMQVRMLTHAAPHQGLGVDQYAWSTSPLRRYTDLVNQWQILACAQHGVTAPLVAPFKPKDADLFAVVSAFDAAYGAYADFQSNMERYWCLRWLAQENARQVDAVVLKEDVVRLTDIPLVLRLPGMPQVARGTPLRLEIIRWDEVELAVEARILEVMQGTADAGPAVVENDEVAPTTDAEADSEADAAPVGESS</sequence>
<evidence type="ECO:0000259" key="2">
    <source>
        <dbReference type="SMART" id="SM00955"/>
    </source>
</evidence>
<dbReference type="SMART" id="SM00955">
    <property type="entry name" value="RNB"/>
    <property type="match status" value="1"/>
</dbReference>
<evidence type="ECO:0000313" key="3">
    <source>
        <dbReference type="EMBL" id="NEX64450.1"/>
    </source>
</evidence>
<dbReference type="Proteomes" id="UP000482155">
    <property type="component" value="Unassembled WGS sequence"/>
</dbReference>
<evidence type="ECO:0000256" key="1">
    <source>
        <dbReference type="SAM" id="MobiDB-lite"/>
    </source>
</evidence>
<dbReference type="InterPro" id="IPR012340">
    <property type="entry name" value="NA-bd_OB-fold"/>
</dbReference>
<proteinExistence type="predicted"/>
<dbReference type="SUPFAM" id="SSF50249">
    <property type="entry name" value="Nucleic acid-binding proteins"/>
    <property type="match status" value="1"/>
</dbReference>